<keyword evidence="2" id="KW-0812">Transmembrane</keyword>
<name>A0A9W6R5H7_9PSEU</name>
<feature type="transmembrane region" description="Helical" evidence="2">
    <location>
        <begin position="48"/>
        <end position="74"/>
    </location>
</feature>
<feature type="transmembrane region" description="Helical" evidence="2">
    <location>
        <begin position="12"/>
        <end position="36"/>
    </location>
</feature>
<proteinExistence type="predicted"/>
<feature type="compositionally biased region" description="Low complexity" evidence="1">
    <location>
        <begin position="159"/>
        <end position="170"/>
    </location>
</feature>
<evidence type="ECO:0008006" key="5">
    <source>
        <dbReference type="Google" id="ProtNLM"/>
    </source>
</evidence>
<sequence length="190" mass="20480">MAREIRRRIIGTTAVAATAAFACGALLTQTVIVPSWQAMDPAAFLRHFAVYGPITGATVFPFALAAVPLLAGMTYSTVRNRQPGRIFWALATAGMVGTLALLPIYFVPANLAMLDPAFPVQSVHAELIAWYRWNWLRTGLGLASAALATIAAVRAGRSAGASSRPSAPGRTPFQYREHRTPHREGHQQEL</sequence>
<protein>
    <recommendedName>
        <fullName evidence="5">DUF1772 domain-containing protein</fullName>
    </recommendedName>
</protein>
<evidence type="ECO:0000256" key="2">
    <source>
        <dbReference type="SAM" id="Phobius"/>
    </source>
</evidence>
<dbReference type="PROSITE" id="PS51257">
    <property type="entry name" value="PROKAR_LIPOPROTEIN"/>
    <property type="match status" value="1"/>
</dbReference>
<keyword evidence="4" id="KW-1185">Reference proteome</keyword>
<reference evidence="3" key="1">
    <citation type="submission" date="2023-03" db="EMBL/GenBank/DDBJ databases">
        <title>Amycolatopsis taiwanensis NBRC 103393.</title>
        <authorList>
            <person name="Ichikawa N."/>
            <person name="Sato H."/>
            <person name="Tonouchi N."/>
        </authorList>
    </citation>
    <scope>NUCLEOTIDE SEQUENCE</scope>
    <source>
        <strain evidence="3">NBRC 103393</strain>
    </source>
</reference>
<feature type="compositionally biased region" description="Basic and acidic residues" evidence="1">
    <location>
        <begin position="175"/>
        <end position="190"/>
    </location>
</feature>
<feature type="transmembrane region" description="Helical" evidence="2">
    <location>
        <begin position="86"/>
        <end position="106"/>
    </location>
</feature>
<keyword evidence="2" id="KW-0472">Membrane</keyword>
<organism evidence="3 4">
    <name type="scientific">Amycolatopsis taiwanensis</name>
    <dbReference type="NCBI Taxonomy" id="342230"/>
    <lineage>
        <taxon>Bacteria</taxon>
        <taxon>Bacillati</taxon>
        <taxon>Actinomycetota</taxon>
        <taxon>Actinomycetes</taxon>
        <taxon>Pseudonocardiales</taxon>
        <taxon>Pseudonocardiaceae</taxon>
        <taxon>Amycolatopsis</taxon>
    </lineage>
</organism>
<gene>
    <name evidence="3" type="ORF">Atai01_53340</name>
</gene>
<comment type="caution">
    <text evidence="3">The sequence shown here is derived from an EMBL/GenBank/DDBJ whole genome shotgun (WGS) entry which is preliminary data.</text>
</comment>
<dbReference type="RefSeq" id="WP_285488538.1">
    <property type="nucleotide sequence ID" value="NZ_BSTI01000012.1"/>
</dbReference>
<dbReference type="AlphaFoldDB" id="A0A9W6R5H7"/>
<dbReference type="EMBL" id="BSTI01000012">
    <property type="protein sequence ID" value="GLY68715.1"/>
    <property type="molecule type" value="Genomic_DNA"/>
</dbReference>
<accession>A0A9W6R5H7</accession>
<feature type="region of interest" description="Disordered" evidence="1">
    <location>
        <begin position="159"/>
        <end position="190"/>
    </location>
</feature>
<evidence type="ECO:0000313" key="3">
    <source>
        <dbReference type="EMBL" id="GLY68715.1"/>
    </source>
</evidence>
<evidence type="ECO:0000313" key="4">
    <source>
        <dbReference type="Proteomes" id="UP001165136"/>
    </source>
</evidence>
<dbReference type="Proteomes" id="UP001165136">
    <property type="component" value="Unassembled WGS sequence"/>
</dbReference>
<keyword evidence="2" id="KW-1133">Transmembrane helix</keyword>
<evidence type="ECO:0000256" key="1">
    <source>
        <dbReference type="SAM" id="MobiDB-lite"/>
    </source>
</evidence>